<dbReference type="EC" id="2.5.1.49" evidence="2"/>
<feature type="compositionally biased region" description="Gly residues" evidence="1">
    <location>
        <begin position="163"/>
        <end position="174"/>
    </location>
</feature>
<dbReference type="EMBL" id="CADCTW010000210">
    <property type="protein sequence ID" value="CAA9362785.1"/>
    <property type="molecule type" value="Genomic_DNA"/>
</dbReference>
<evidence type="ECO:0000256" key="1">
    <source>
        <dbReference type="SAM" id="MobiDB-lite"/>
    </source>
</evidence>
<feature type="compositionally biased region" description="Basic and acidic residues" evidence="1">
    <location>
        <begin position="239"/>
        <end position="254"/>
    </location>
</feature>
<feature type="region of interest" description="Disordered" evidence="1">
    <location>
        <begin position="1"/>
        <end position="326"/>
    </location>
</feature>
<feature type="compositionally biased region" description="Basic and acidic residues" evidence="1">
    <location>
        <begin position="286"/>
        <end position="319"/>
    </location>
</feature>
<sequence>AARGAAGGAGGRGGCHGAGERDGGDGVRAPLVPARGRPPGGDARHLRGHARAAGPGAVAPGDRHHLRGHDGGGVGARVPPRDARGARGVAVQSRAARAGPARHQRGGACARGAGDRGCHLRVAHQPAPAGARGGPGDAQRHQVPGRAQRRDGRGADRLRRAHGGGARAGPGVGAGARPARVLAAGARHQDAGAAHGAPQRQRDGRGALGGDGGGGGARALPRPPVAPGPRARAPRAGRLRRDDRDRGGGRERCGHALRGRAAPGQAGPVAGRRGDAGLRAAPHLARAHDARGACRERDPGRLHPHIPGDRGRGRPDRGLRAGAQRL</sequence>
<name>A0A6J4MLK5_9BACT</name>
<feature type="compositionally biased region" description="Gly residues" evidence="1">
    <location>
        <begin position="206"/>
        <end position="217"/>
    </location>
</feature>
<dbReference type="EC" id="2.5.1.48" evidence="2"/>
<reference evidence="2" key="1">
    <citation type="submission" date="2020-02" db="EMBL/GenBank/DDBJ databases">
        <authorList>
            <person name="Meier V. D."/>
        </authorList>
    </citation>
    <scope>NUCLEOTIDE SEQUENCE</scope>
    <source>
        <strain evidence="2">AVDCRST_MAG68</strain>
    </source>
</reference>
<feature type="compositionally biased region" description="Gly residues" evidence="1">
    <location>
        <begin position="1"/>
        <end position="17"/>
    </location>
</feature>
<accession>A0A6J4MLK5</accession>
<dbReference type="GO" id="GO:0003962">
    <property type="term" value="F:cystathionine gamma-synthase activity"/>
    <property type="evidence" value="ECO:0007669"/>
    <property type="project" value="UniProtKB-EC"/>
</dbReference>
<evidence type="ECO:0000313" key="2">
    <source>
        <dbReference type="EMBL" id="CAA9362785.1"/>
    </source>
</evidence>
<dbReference type="AlphaFoldDB" id="A0A6J4MLK5"/>
<organism evidence="2">
    <name type="scientific">uncultured Gemmatimonadota bacterium</name>
    <dbReference type="NCBI Taxonomy" id="203437"/>
    <lineage>
        <taxon>Bacteria</taxon>
        <taxon>Pseudomonadati</taxon>
        <taxon>Gemmatimonadota</taxon>
        <taxon>environmental samples</taxon>
    </lineage>
</organism>
<dbReference type="GO" id="GO:0003961">
    <property type="term" value="F:O-acetylhomoserine aminocarboxypropyltransferase activity"/>
    <property type="evidence" value="ECO:0007669"/>
    <property type="project" value="UniProtKB-EC"/>
</dbReference>
<feature type="non-terminal residue" evidence="2">
    <location>
        <position position="1"/>
    </location>
</feature>
<feature type="compositionally biased region" description="Low complexity" evidence="1">
    <location>
        <begin position="175"/>
        <end position="197"/>
    </location>
</feature>
<gene>
    <name evidence="2" type="ORF">AVDCRST_MAG68-4586</name>
</gene>
<keyword evidence="2" id="KW-0808">Transferase</keyword>
<protein>
    <submittedName>
        <fullName evidence="2">O-acetylhomoserine sulfhydrylase / O-succinylhomoserine sulfhydrylase</fullName>
        <ecNumber evidence="2">2.5.1.48</ecNumber>
        <ecNumber evidence="2">2.5.1.49</ecNumber>
    </submittedName>
</protein>
<feature type="non-terminal residue" evidence="2">
    <location>
        <position position="326"/>
    </location>
</feature>
<feature type="compositionally biased region" description="Basic and acidic residues" evidence="1">
    <location>
        <begin position="148"/>
        <end position="158"/>
    </location>
</feature>
<feature type="compositionally biased region" description="Low complexity" evidence="1">
    <location>
        <begin position="51"/>
        <end position="60"/>
    </location>
</feature>
<proteinExistence type="predicted"/>